<evidence type="ECO:0000313" key="3">
    <source>
        <dbReference type="EMBL" id="RZF22009.1"/>
    </source>
</evidence>
<keyword evidence="1" id="KW-0732">Signal</keyword>
<dbReference type="SUPFAM" id="SSF53955">
    <property type="entry name" value="Lysozyme-like"/>
    <property type="match status" value="1"/>
</dbReference>
<dbReference type="Gene3D" id="1.10.530.10">
    <property type="match status" value="1"/>
</dbReference>
<dbReference type="RefSeq" id="WP_115361979.1">
    <property type="nucleotide sequence ID" value="NZ_QDKL01000002.1"/>
</dbReference>
<feature type="domain" description="Transglycosylase SLT" evidence="2">
    <location>
        <begin position="76"/>
        <end position="139"/>
    </location>
</feature>
<feature type="signal peptide" evidence="1">
    <location>
        <begin position="1"/>
        <end position="19"/>
    </location>
</feature>
<accession>A0ABY0IHM9</accession>
<evidence type="ECO:0000256" key="1">
    <source>
        <dbReference type="SAM" id="SignalP"/>
    </source>
</evidence>
<gene>
    <name evidence="3" type="ORF">DAY19_10010</name>
</gene>
<dbReference type="InterPro" id="IPR023346">
    <property type="entry name" value="Lysozyme-like_dom_sf"/>
</dbReference>
<evidence type="ECO:0000313" key="4">
    <source>
        <dbReference type="Proteomes" id="UP000443582"/>
    </source>
</evidence>
<comment type="caution">
    <text evidence="3">The sequence shown here is derived from an EMBL/GenBank/DDBJ whole genome shotgun (WGS) entry which is preliminary data.</text>
</comment>
<dbReference type="Proteomes" id="UP000443582">
    <property type="component" value="Unassembled WGS sequence"/>
</dbReference>
<sequence>MRKLLEILILSLLTLSAVAAIPEGYFVDHDKLIKDYRIEKQYNPNDFLTYMLSENPAVPTEQVIQIAYETITLAECFKVDAKLFVALMRMESNFDMTAISHTGAVGLTQFTSIGAQEVSDQLGERGPRYANSRNTNYLNDIIGNCTDQWQQLWLRERGWSNQKELFLEDVQLSIVYGMILLKVFLAKNYEQDLMDNYYQALVDYNGEPGDRKYWYARTILKFYDEI</sequence>
<proteinExistence type="predicted"/>
<keyword evidence="4" id="KW-1185">Reference proteome</keyword>
<dbReference type="Pfam" id="PF01464">
    <property type="entry name" value="SLT"/>
    <property type="match status" value="1"/>
</dbReference>
<feature type="chain" id="PRO_5045227279" evidence="1">
    <location>
        <begin position="20"/>
        <end position="226"/>
    </location>
</feature>
<dbReference type="InterPro" id="IPR008258">
    <property type="entry name" value="Transglycosylase_SLT_dom_1"/>
</dbReference>
<reference evidence="4" key="1">
    <citation type="journal article" date="2019" name="Int. J. Syst. Evol. Microbiol.">
        <title>Halobacteriovorax valvorus sp. nov., a novel prokaryotic predator isolated from coastal seawater of China.</title>
        <authorList>
            <person name="Chen M.-X."/>
        </authorList>
    </citation>
    <scope>NUCLEOTIDE SEQUENCE [LARGE SCALE GENOMIC DNA]</scope>
    <source>
        <strain evidence="4">BL9</strain>
    </source>
</reference>
<protein>
    <submittedName>
        <fullName evidence="3">Lytic transglycosylase domain-containing protein</fullName>
    </submittedName>
</protein>
<dbReference type="EMBL" id="QDKL01000002">
    <property type="protein sequence ID" value="RZF22009.1"/>
    <property type="molecule type" value="Genomic_DNA"/>
</dbReference>
<organism evidence="3 4">
    <name type="scientific">Halobacteriovorax vibrionivorans</name>
    <dbReference type="NCBI Taxonomy" id="2152716"/>
    <lineage>
        <taxon>Bacteria</taxon>
        <taxon>Pseudomonadati</taxon>
        <taxon>Bdellovibrionota</taxon>
        <taxon>Bacteriovoracia</taxon>
        <taxon>Bacteriovoracales</taxon>
        <taxon>Halobacteriovoraceae</taxon>
        <taxon>Halobacteriovorax</taxon>
    </lineage>
</organism>
<name>A0ABY0IHM9_9BACT</name>
<evidence type="ECO:0000259" key="2">
    <source>
        <dbReference type="Pfam" id="PF01464"/>
    </source>
</evidence>